<gene>
    <name evidence="1" type="ORF">AIN02nite_28100</name>
</gene>
<evidence type="ECO:0000313" key="1">
    <source>
        <dbReference type="EMBL" id="GEN04785.1"/>
    </source>
</evidence>
<protein>
    <submittedName>
        <fullName evidence="1">Uncharacterized protein</fullName>
    </submittedName>
</protein>
<proteinExistence type="predicted"/>
<reference evidence="1 2" key="1">
    <citation type="submission" date="2019-07" db="EMBL/GenBank/DDBJ databases">
        <title>Whole genome shotgun sequence of Acetobacter indonesiensis NBRC 16471.</title>
        <authorList>
            <person name="Hosoyama A."/>
            <person name="Uohara A."/>
            <person name="Ohji S."/>
            <person name="Ichikawa N."/>
        </authorList>
    </citation>
    <scope>NUCLEOTIDE SEQUENCE [LARGE SCALE GENOMIC DNA]</scope>
    <source>
        <strain evidence="1 2">NBRC 16471</strain>
    </source>
</reference>
<sequence>MLTYGTNTVGLHHSPHTTLTNIKSCFSEFHGHPRTAIGPVAQGIMLADICHNLQIGALLLAHGPGKTILGSHVSRPAEPDTDRR</sequence>
<dbReference type="AlphaFoldDB" id="A0A6N3T8A9"/>
<dbReference type="EMBL" id="BJXQ01000028">
    <property type="protein sequence ID" value="GEN04785.1"/>
    <property type="molecule type" value="Genomic_DNA"/>
</dbReference>
<evidence type="ECO:0000313" key="2">
    <source>
        <dbReference type="Proteomes" id="UP000321104"/>
    </source>
</evidence>
<accession>A0A6N3T8A9</accession>
<name>A0A6N3T8A9_9PROT</name>
<dbReference type="Proteomes" id="UP000321104">
    <property type="component" value="Unassembled WGS sequence"/>
</dbReference>
<comment type="caution">
    <text evidence="1">The sequence shown here is derived from an EMBL/GenBank/DDBJ whole genome shotgun (WGS) entry which is preliminary data.</text>
</comment>
<organism evidence="1 2">
    <name type="scientific">Acetobacter indonesiensis</name>
    <dbReference type="NCBI Taxonomy" id="104101"/>
    <lineage>
        <taxon>Bacteria</taxon>
        <taxon>Pseudomonadati</taxon>
        <taxon>Pseudomonadota</taxon>
        <taxon>Alphaproteobacteria</taxon>
        <taxon>Acetobacterales</taxon>
        <taxon>Acetobacteraceae</taxon>
        <taxon>Acetobacter</taxon>
    </lineage>
</organism>